<dbReference type="InterPro" id="IPR001000">
    <property type="entry name" value="GH10_dom"/>
</dbReference>
<dbReference type="Gene3D" id="2.60.120.260">
    <property type="entry name" value="Galactose-binding domain-like"/>
    <property type="match status" value="2"/>
</dbReference>
<dbReference type="AlphaFoldDB" id="A0A2P8C664"/>
<protein>
    <recommendedName>
        <fullName evidence="3">endo-1,4-beta-xylanase</fullName>
        <ecNumber evidence="3">3.2.1.8</ecNumber>
    </recommendedName>
</protein>
<evidence type="ECO:0000256" key="1">
    <source>
        <dbReference type="ARBA" id="ARBA00000681"/>
    </source>
</evidence>
<feature type="active site" description="Nucleophile" evidence="11">
    <location>
        <position position="651"/>
    </location>
</feature>
<reference evidence="13 14" key="1">
    <citation type="submission" date="2018-03" db="EMBL/GenBank/DDBJ databases">
        <title>Genomic Encyclopedia of Archaeal and Bacterial Type Strains, Phase II (KMG-II): from individual species to whole genera.</title>
        <authorList>
            <person name="Goeker M."/>
        </authorList>
    </citation>
    <scope>NUCLEOTIDE SEQUENCE [LARGE SCALE GENOMIC DNA]</scope>
    <source>
        <strain evidence="13 14">DSM 27267</strain>
    </source>
</reference>
<keyword evidence="9" id="KW-0326">Glycosidase</keyword>
<name>A0A2P8C664_9BACT</name>
<dbReference type="Pfam" id="PF00331">
    <property type="entry name" value="Glyco_hydro_10"/>
    <property type="match status" value="2"/>
</dbReference>
<accession>A0A2P8C664</accession>
<keyword evidence="8" id="KW-0119">Carbohydrate metabolism</keyword>
<dbReference type="PROSITE" id="PS51257">
    <property type="entry name" value="PROKAR_LIPOPROTEIN"/>
    <property type="match status" value="1"/>
</dbReference>
<keyword evidence="4" id="KW-0858">Xylan degradation</keyword>
<comment type="catalytic activity">
    <reaction evidence="1">
        <text>Endohydrolysis of (1-&gt;4)-beta-D-xylosidic linkages in xylans.</text>
        <dbReference type="EC" id="3.2.1.8"/>
    </reaction>
</comment>
<dbReference type="Proteomes" id="UP000240621">
    <property type="component" value="Unassembled WGS sequence"/>
</dbReference>
<evidence type="ECO:0000256" key="3">
    <source>
        <dbReference type="ARBA" id="ARBA00012590"/>
    </source>
</evidence>
<gene>
    <name evidence="13" type="ORF">CLV93_11620</name>
</gene>
<feature type="domain" description="GH10" evidence="12">
    <location>
        <begin position="452"/>
        <end position="732"/>
    </location>
</feature>
<keyword evidence="10" id="KW-0624">Polysaccharide degradation</keyword>
<keyword evidence="7" id="KW-0378">Hydrolase</keyword>
<dbReference type="SUPFAM" id="SSF51445">
    <property type="entry name" value="(Trans)glycosidases"/>
    <property type="match status" value="1"/>
</dbReference>
<evidence type="ECO:0000256" key="9">
    <source>
        <dbReference type="ARBA" id="ARBA00023295"/>
    </source>
</evidence>
<evidence type="ECO:0000256" key="7">
    <source>
        <dbReference type="ARBA" id="ARBA00022801"/>
    </source>
</evidence>
<evidence type="ECO:0000256" key="4">
    <source>
        <dbReference type="ARBA" id="ARBA00022651"/>
    </source>
</evidence>
<evidence type="ECO:0000256" key="10">
    <source>
        <dbReference type="ARBA" id="ARBA00023326"/>
    </source>
</evidence>
<dbReference type="GO" id="GO:0045493">
    <property type="term" value="P:xylan catabolic process"/>
    <property type="evidence" value="ECO:0007669"/>
    <property type="project" value="UniProtKB-KW"/>
</dbReference>
<evidence type="ECO:0000256" key="5">
    <source>
        <dbReference type="ARBA" id="ARBA00022729"/>
    </source>
</evidence>
<dbReference type="Gene3D" id="3.20.20.80">
    <property type="entry name" value="Glycosidases"/>
    <property type="match status" value="2"/>
</dbReference>
<dbReference type="PANTHER" id="PTHR31490">
    <property type="entry name" value="GLYCOSYL HYDROLASE"/>
    <property type="match status" value="1"/>
</dbReference>
<evidence type="ECO:0000313" key="13">
    <source>
        <dbReference type="EMBL" id="PSK80441.1"/>
    </source>
</evidence>
<keyword evidence="5" id="KW-0732">Signal</keyword>
<dbReference type="InterPro" id="IPR044846">
    <property type="entry name" value="GH10"/>
</dbReference>
<dbReference type="GO" id="GO:0031176">
    <property type="term" value="F:endo-1,4-beta-xylanase activity"/>
    <property type="evidence" value="ECO:0007669"/>
    <property type="project" value="UniProtKB-EC"/>
</dbReference>
<comment type="caution">
    <text evidence="13">The sequence shown here is derived from an EMBL/GenBank/DDBJ whole genome shotgun (WGS) entry which is preliminary data.</text>
</comment>
<organism evidence="13 14">
    <name type="scientific">Prolixibacter denitrificans</name>
    <dbReference type="NCBI Taxonomy" id="1541063"/>
    <lineage>
        <taxon>Bacteria</taxon>
        <taxon>Pseudomonadati</taxon>
        <taxon>Bacteroidota</taxon>
        <taxon>Bacteroidia</taxon>
        <taxon>Marinilabiliales</taxon>
        <taxon>Prolixibacteraceae</taxon>
        <taxon>Prolixibacter</taxon>
    </lineage>
</organism>
<dbReference type="Pfam" id="PF02018">
    <property type="entry name" value="CBM_4_9"/>
    <property type="match status" value="2"/>
</dbReference>
<dbReference type="InterPro" id="IPR008979">
    <property type="entry name" value="Galactose-bd-like_sf"/>
</dbReference>
<dbReference type="PROSITE" id="PS51760">
    <property type="entry name" value="GH10_2"/>
    <property type="match status" value="1"/>
</dbReference>
<evidence type="ECO:0000256" key="11">
    <source>
        <dbReference type="PROSITE-ProRule" id="PRU10061"/>
    </source>
</evidence>
<dbReference type="SMART" id="SM00633">
    <property type="entry name" value="Glyco_10"/>
    <property type="match status" value="1"/>
</dbReference>
<sequence length="748" mass="82187">MKRNRKNIIRHILPFSICCSLLLSLSSCDTNKMDWGRDPSYGEVTTAELPLALSEKISRYESLKTYTDFTLGVGIGLDLYMNDETYRNIVNENFDEIAVGYAMKHAAMVNAQGELNFGPVDGLIAKAKEAGLTVYGHTLVWHKNQNASYLNGLIAPTVVPAPAGSNALDITGLQDGSFDGWSKLNPGAGITIVDGAGLSSTAKAVQLVSSSSSANAWDLQLGSPDIAVVSGHNYEISFYIKSDQPGKGRISFSGLSNNYPWQDWYSTGGSYTEAFETTSQWQQVKFTVNDFTGSTFSMFFDLGYLPDVTYYIDVDNIMVVDLDAEPTEVNYVQNGGFETGDLTNWTVNNAGAGIEATAEDKFSGDYSVKMTSSSSSANAWDLQLESDQISLDPAKTYTFSFNVKSNIDGKGRVSFPGGVDGNQYPWMDWTGTGASEAFTTPAGVWTAISVQLTNTSDVKLSFDMGYLPDVTYYIDDIKIVENTTKSAQATAAGPIVIEKTPEEKAQIIGDAMESWISQMVSHYKDDVHAWDVVNEPMNEDGTLRDGNVSDPASDEFYWVKYLGENYAVTAFNLARQYGNPDDKLFINDYNLEYSLEKCDGLIQYVSYIESQGATVDGIGTQMHLSLSSDTVKIAQMFQKLAATGKLIKVSELDIKVGTSSPTDEQLAQQAALYQYVVDAYMKYVPENQRYGITAWGVSDNEQEHVNWIPDDAPNLWDANYERKYAYKGFADGLAGRDVSADFTGELQY</sequence>
<dbReference type="PROSITE" id="PS00591">
    <property type="entry name" value="GH10_1"/>
    <property type="match status" value="1"/>
</dbReference>
<dbReference type="InterPro" id="IPR003305">
    <property type="entry name" value="CenC_carb-bd"/>
</dbReference>
<evidence type="ECO:0000256" key="6">
    <source>
        <dbReference type="ARBA" id="ARBA00022737"/>
    </source>
</evidence>
<keyword evidence="6" id="KW-0677">Repeat</keyword>
<dbReference type="EC" id="3.2.1.8" evidence="3"/>
<evidence type="ECO:0000256" key="2">
    <source>
        <dbReference type="ARBA" id="ARBA00007495"/>
    </source>
</evidence>
<dbReference type="EMBL" id="PYGC01000016">
    <property type="protein sequence ID" value="PSK80441.1"/>
    <property type="molecule type" value="Genomic_DNA"/>
</dbReference>
<dbReference type="PANTHER" id="PTHR31490:SF88">
    <property type="entry name" value="BETA-XYLANASE"/>
    <property type="match status" value="1"/>
</dbReference>
<dbReference type="InterPro" id="IPR017853">
    <property type="entry name" value="GH"/>
</dbReference>
<comment type="similarity">
    <text evidence="2">Belongs to the glycosyl hydrolase 10 (cellulase F) family.</text>
</comment>
<dbReference type="SUPFAM" id="SSF49785">
    <property type="entry name" value="Galactose-binding domain-like"/>
    <property type="match status" value="2"/>
</dbReference>
<proteinExistence type="inferred from homology"/>
<evidence type="ECO:0000313" key="14">
    <source>
        <dbReference type="Proteomes" id="UP000240621"/>
    </source>
</evidence>
<dbReference type="InterPro" id="IPR031158">
    <property type="entry name" value="GH10_AS"/>
</dbReference>
<evidence type="ECO:0000259" key="12">
    <source>
        <dbReference type="PROSITE" id="PS51760"/>
    </source>
</evidence>
<evidence type="ECO:0000256" key="8">
    <source>
        <dbReference type="ARBA" id="ARBA00023277"/>
    </source>
</evidence>